<sequence length="269" mass="28400">MSDPAPPRAEPAIRVSGVAKTYPSRSGPVEAVAGVSFTVAEGEFVSILGPSGCGKSTLMLMVAGLEAPSRGSLALAGRPVEGPQTRVGLMFQDATLLPWKSVRDNVLFPLRMSGRPMAGATERAGALLALAGLSGFADKRPRELSGGMRQRVALCRALIADPAILLMDEPFSALDAITRDEMVLALGEIVARERKTTLFITHAIREAVFLSDRILVMGRRPATVVAEVAVPFPRPRDPAIEADPAFNALCLDLKDAIHRAMRGPAAAAA</sequence>
<evidence type="ECO:0000256" key="2">
    <source>
        <dbReference type="ARBA" id="ARBA00022448"/>
    </source>
</evidence>
<reference evidence="6 7" key="1">
    <citation type="submission" date="2019-01" db="EMBL/GenBank/DDBJ databases">
        <authorList>
            <person name="Chen W.-M."/>
        </authorList>
    </citation>
    <scope>NUCLEOTIDE SEQUENCE [LARGE SCALE GENOMIC DNA]</scope>
    <source>
        <strain evidence="6 7">TER-1</strain>
    </source>
</reference>
<accession>A0A3S2V377</accession>
<dbReference type="SUPFAM" id="SSF52540">
    <property type="entry name" value="P-loop containing nucleoside triphosphate hydrolases"/>
    <property type="match status" value="1"/>
</dbReference>
<protein>
    <submittedName>
        <fullName evidence="6">ABC transporter ATP-binding protein</fullName>
    </submittedName>
</protein>
<comment type="similarity">
    <text evidence="1">Belongs to the ABC transporter superfamily.</text>
</comment>
<dbReference type="AlphaFoldDB" id="A0A3S2V377"/>
<dbReference type="Pfam" id="PF00005">
    <property type="entry name" value="ABC_tran"/>
    <property type="match status" value="1"/>
</dbReference>
<dbReference type="PROSITE" id="PS00211">
    <property type="entry name" value="ABC_TRANSPORTER_1"/>
    <property type="match status" value="1"/>
</dbReference>
<dbReference type="InterPro" id="IPR017871">
    <property type="entry name" value="ABC_transporter-like_CS"/>
</dbReference>
<evidence type="ECO:0000259" key="5">
    <source>
        <dbReference type="PROSITE" id="PS50893"/>
    </source>
</evidence>
<dbReference type="CDD" id="cd03293">
    <property type="entry name" value="ABC_NrtD_SsuB_transporters"/>
    <property type="match status" value="1"/>
</dbReference>
<keyword evidence="2" id="KW-0813">Transport</keyword>
<dbReference type="SMART" id="SM00382">
    <property type="entry name" value="AAA"/>
    <property type="match status" value="1"/>
</dbReference>
<dbReference type="RefSeq" id="WP_127733415.1">
    <property type="nucleotide sequence ID" value="NZ_SACP01000033.1"/>
</dbReference>
<evidence type="ECO:0000256" key="1">
    <source>
        <dbReference type="ARBA" id="ARBA00005417"/>
    </source>
</evidence>
<dbReference type="InterPro" id="IPR050166">
    <property type="entry name" value="ABC_transporter_ATP-bind"/>
</dbReference>
<proteinExistence type="inferred from homology"/>
<dbReference type="Gene3D" id="3.40.50.300">
    <property type="entry name" value="P-loop containing nucleotide triphosphate hydrolases"/>
    <property type="match status" value="1"/>
</dbReference>
<dbReference type="PROSITE" id="PS50893">
    <property type="entry name" value="ABC_TRANSPORTER_2"/>
    <property type="match status" value="1"/>
</dbReference>
<dbReference type="InterPro" id="IPR027417">
    <property type="entry name" value="P-loop_NTPase"/>
</dbReference>
<dbReference type="EMBL" id="SACP01000033">
    <property type="protein sequence ID" value="RVU14252.1"/>
    <property type="molecule type" value="Genomic_DNA"/>
</dbReference>
<evidence type="ECO:0000313" key="7">
    <source>
        <dbReference type="Proteomes" id="UP000286997"/>
    </source>
</evidence>
<keyword evidence="3" id="KW-0547">Nucleotide-binding</keyword>
<dbReference type="InterPro" id="IPR003439">
    <property type="entry name" value="ABC_transporter-like_ATP-bd"/>
</dbReference>
<comment type="caution">
    <text evidence="6">The sequence shown here is derived from an EMBL/GenBank/DDBJ whole genome shotgun (WGS) entry which is preliminary data.</text>
</comment>
<keyword evidence="4 6" id="KW-0067">ATP-binding</keyword>
<dbReference type="Proteomes" id="UP000286997">
    <property type="component" value="Unassembled WGS sequence"/>
</dbReference>
<dbReference type="GO" id="GO:0005524">
    <property type="term" value="F:ATP binding"/>
    <property type="evidence" value="ECO:0007669"/>
    <property type="project" value="UniProtKB-KW"/>
</dbReference>
<dbReference type="OrthoDB" id="9797536at2"/>
<name>A0A3S2V377_9HYPH</name>
<keyword evidence="7" id="KW-1185">Reference proteome</keyword>
<organism evidence="6 7">
    <name type="scientific">Methylobacterium oryzihabitans</name>
    <dbReference type="NCBI Taxonomy" id="2499852"/>
    <lineage>
        <taxon>Bacteria</taxon>
        <taxon>Pseudomonadati</taxon>
        <taxon>Pseudomonadota</taxon>
        <taxon>Alphaproteobacteria</taxon>
        <taxon>Hyphomicrobiales</taxon>
        <taxon>Methylobacteriaceae</taxon>
        <taxon>Methylobacterium</taxon>
    </lineage>
</organism>
<dbReference type="InterPro" id="IPR003593">
    <property type="entry name" value="AAA+_ATPase"/>
</dbReference>
<dbReference type="GO" id="GO:0016887">
    <property type="term" value="F:ATP hydrolysis activity"/>
    <property type="evidence" value="ECO:0007669"/>
    <property type="project" value="InterPro"/>
</dbReference>
<dbReference type="PANTHER" id="PTHR42788:SF13">
    <property type="entry name" value="ALIPHATIC SULFONATES IMPORT ATP-BINDING PROTEIN SSUB"/>
    <property type="match status" value="1"/>
</dbReference>
<evidence type="ECO:0000256" key="4">
    <source>
        <dbReference type="ARBA" id="ARBA00022840"/>
    </source>
</evidence>
<gene>
    <name evidence="6" type="ORF">EOE48_24015</name>
</gene>
<evidence type="ECO:0000313" key="6">
    <source>
        <dbReference type="EMBL" id="RVU14252.1"/>
    </source>
</evidence>
<feature type="domain" description="ABC transporter" evidence="5">
    <location>
        <begin position="13"/>
        <end position="244"/>
    </location>
</feature>
<dbReference type="PANTHER" id="PTHR42788">
    <property type="entry name" value="TAURINE IMPORT ATP-BINDING PROTEIN-RELATED"/>
    <property type="match status" value="1"/>
</dbReference>
<evidence type="ECO:0000256" key="3">
    <source>
        <dbReference type="ARBA" id="ARBA00022741"/>
    </source>
</evidence>